<reference evidence="10" key="1">
    <citation type="submission" date="2010-05" db="EMBL/GenBank/DDBJ databases">
        <title>The complete genome of Truepera radiovictris DSM 17093.</title>
        <authorList>
            <consortium name="US DOE Joint Genome Institute (JGI-PGF)"/>
            <person name="Lucas S."/>
            <person name="Copeland A."/>
            <person name="Lapidus A."/>
            <person name="Glavina del Rio T."/>
            <person name="Dalin E."/>
            <person name="Tice H."/>
            <person name="Bruce D."/>
            <person name="Goodwin L."/>
            <person name="Pitluck S."/>
            <person name="Kyrpides N."/>
            <person name="Mavromatis K."/>
            <person name="Ovchinnikova G."/>
            <person name="Munk A.C."/>
            <person name="Detter J.C."/>
            <person name="Han C."/>
            <person name="Tapia R."/>
            <person name="Land M."/>
            <person name="Hauser L."/>
            <person name="Markowitz V."/>
            <person name="Cheng J.-F."/>
            <person name="Hugenholtz P."/>
            <person name="Woyke T."/>
            <person name="Wu D."/>
            <person name="Tindall B."/>
            <person name="Pomrenke H.G."/>
            <person name="Brambilla E."/>
            <person name="Klenk H.-P."/>
            <person name="Eisen J.A."/>
        </authorList>
    </citation>
    <scope>NUCLEOTIDE SEQUENCE [LARGE SCALE GENOMIC DNA]</scope>
    <source>
        <strain evidence="10">DSM 17093 / CIP 108686 / LMG 22925 / RQ-24</strain>
    </source>
</reference>
<dbReference type="GO" id="GO:0050567">
    <property type="term" value="F:glutaminyl-tRNA synthase (glutamine-hydrolyzing) activity"/>
    <property type="evidence" value="ECO:0007669"/>
    <property type="project" value="UniProtKB-UniRule"/>
</dbReference>
<keyword evidence="3 7" id="KW-0547">Nucleotide-binding</keyword>
<dbReference type="Gene3D" id="3.90.1300.10">
    <property type="entry name" value="Amidase signature (AS) domain"/>
    <property type="match status" value="1"/>
</dbReference>
<feature type="active site" description="Charge relay system" evidence="7">
    <location>
        <position position="82"/>
    </location>
</feature>
<evidence type="ECO:0000256" key="3">
    <source>
        <dbReference type="ARBA" id="ARBA00022741"/>
    </source>
</evidence>
<dbReference type="EMBL" id="CP002049">
    <property type="protein sequence ID" value="ADI13505.1"/>
    <property type="molecule type" value="Genomic_DNA"/>
</dbReference>
<comment type="subunit">
    <text evidence="7">Heterotrimer of A, B and C subunits.</text>
</comment>
<proteinExistence type="inferred from homology"/>
<protein>
    <recommendedName>
        <fullName evidence="7">Glutamyl-tRNA(Gln) amidotransferase subunit A</fullName>
        <shortName evidence="7">Glu-ADT subunit A</shortName>
        <ecNumber evidence="7">6.3.5.7</ecNumber>
    </recommendedName>
</protein>
<dbReference type="Proteomes" id="UP000000379">
    <property type="component" value="Chromosome"/>
</dbReference>
<keyword evidence="5 7" id="KW-0648">Protein biosynthesis</keyword>
<dbReference type="SUPFAM" id="SSF75304">
    <property type="entry name" value="Amidase signature (AS) enzymes"/>
    <property type="match status" value="1"/>
</dbReference>
<keyword evidence="10" id="KW-1185">Reference proteome</keyword>
<evidence type="ECO:0000256" key="2">
    <source>
        <dbReference type="ARBA" id="ARBA00022598"/>
    </source>
</evidence>
<evidence type="ECO:0000256" key="6">
    <source>
        <dbReference type="ARBA" id="ARBA00047407"/>
    </source>
</evidence>
<dbReference type="InterPro" id="IPR036928">
    <property type="entry name" value="AS_sf"/>
</dbReference>
<dbReference type="PROSITE" id="PS00571">
    <property type="entry name" value="AMIDASES"/>
    <property type="match status" value="1"/>
</dbReference>
<comment type="similarity">
    <text evidence="1 7">Belongs to the amidase family. GatA subfamily.</text>
</comment>
<dbReference type="EC" id="6.3.5.7" evidence="7"/>
<evidence type="ECO:0000256" key="4">
    <source>
        <dbReference type="ARBA" id="ARBA00022840"/>
    </source>
</evidence>
<dbReference type="InterPro" id="IPR023631">
    <property type="entry name" value="Amidase_dom"/>
</dbReference>
<dbReference type="PANTHER" id="PTHR11895:SF151">
    <property type="entry name" value="GLUTAMYL-TRNA(GLN) AMIDOTRANSFERASE SUBUNIT A"/>
    <property type="match status" value="1"/>
</dbReference>
<feature type="domain" description="Amidase" evidence="8">
    <location>
        <begin position="28"/>
        <end position="468"/>
    </location>
</feature>
<organism evidence="9 10">
    <name type="scientific">Truepera radiovictrix (strain DSM 17093 / CIP 108686 / LMG 22925 / RQ-24)</name>
    <dbReference type="NCBI Taxonomy" id="649638"/>
    <lineage>
        <taxon>Bacteria</taxon>
        <taxon>Thermotogati</taxon>
        <taxon>Deinococcota</taxon>
        <taxon>Deinococci</taxon>
        <taxon>Trueperales</taxon>
        <taxon>Trueperaceae</taxon>
        <taxon>Truepera</taxon>
    </lineage>
</organism>
<dbReference type="AlphaFoldDB" id="D7CRL5"/>
<comment type="function">
    <text evidence="7">Allows the formation of correctly charged Gln-tRNA(Gln) through the transamidation of misacylated Glu-tRNA(Gln) in organisms which lack glutaminyl-tRNA synthetase. The reaction takes place in the presence of glutamine and ATP through an activated gamma-phospho-Glu-tRNA(Gln).</text>
</comment>
<dbReference type="GO" id="GO:0005524">
    <property type="term" value="F:ATP binding"/>
    <property type="evidence" value="ECO:0007669"/>
    <property type="project" value="UniProtKB-KW"/>
</dbReference>
<reference evidence="9 10" key="2">
    <citation type="journal article" date="2011" name="Stand. Genomic Sci.">
        <title>Complete genome sequence of Truepera radiovictrix type strain (RQ-24).</title>
        <authorList>
            <person name="Ivanova N."/>
            <person name="Rohde C."/>
            <person name="Munk C."/>
            <person name="Nolan M."/>
            <person name="Lucas S."/>
            <person name="Del Rio T.G."/>
            <person name="Tice H."/>
            <person name="Deshpande S."/>
            <person name="Cheng J.F."/>
            <person name="Tapia R."/>
            <person name="Han C."/>
            <person name="Goodwin L."/>
            <person name="Pitluck S."/>
            <person name="Liolios K."/>
            <person name="Mavromatis K."/>
            <person name="Mikhailova N."/>
            <person name="Pati A."/>
            <person name="Chen A."/>
            <person name="Palaniappan K."/>
            <person name="Land M."/>
            <person name="Hauser L."/>
            <person name="Chang Y.J."/>
            <person name="Jeffries C.D."/>
            <person name="Brambilla E."/>
            <person name="Rohde M."/>
            <person name="Goker M."/>
            <person name="Tindall B.J."/>
            <person name="Woyke T."/>
            <person name="Bristow J."/>
            <person name="Eisen J.A."/>
            <person name="Markowitz V."/>
            <person name="Hugenholtz P."/>
            <person name="Kyrpides N.C."/>
            <person name="Klenk H.P."/>
            <person name="Lapidus A."/>
        </authorList>
    </citation>
    <scope>NUCLEOTIDE SEQUENCE [LARGE SCALE GENOMIC DNA]</scope>
    <source>
        <strain evidence="10">DSM 17093 / CIP 108686 / LMG 22925 / RQ-24</strain>
    </source>
</reference>
<dbReference type="InterPro" id="IPR020556">
    <property type="entry name" value="Amidase_CS"/>
</dbReference>
<feature type="active site" description="Charge relay system" evidence="7">
    <location>
        <position position="157"/>
    </location>
</feature>
<dbReference type="HAMAP" id="MF_00120">
    <property type="entry name" value="GatA"/>
    <property type="match status" value="1"/>
</dbReference>
<accession>D7CRL5</accession>
<dbReference type="HOGENOM" id="CLU_009600_0_3_0"/>
<dbReference type="GO" id="GO:0006412">
    <property type="term" value="P:translation"/>
    <property type="evidence" value="ECO:0007669"/>
    <property type="project" value="UniProtKB-UniRule"/>
</dbReference>
<evidence type="ECO:0000313" key="10">
    <source>
        <dbReference type="Proteomes" id="UP000000379"/>
    </source>
</evidence>
<evidence type="ECO:0000256" key="1">
    <source>
        <dbReference type="ARBA" id="ARBA00008069"/>
    </source>
</evidence>
<dbReference type="PANTHER" id="PTHR11895">
    <property type="entry name" value="TRANSAMIDASE"/>
    <property type="match status" value="1"/>
</dbReference>
<evidence type="ECO:0000256" key="7">
    <source>
        <dbReference type="HAMAP-Rule" id="MF_00120"/>
    </source>
</evidence>
<dbReference type="STRING" id="649638.Trad_0366"/>
<evidence type="ECO:0000313" key="9">
    <source>
        <dbReference type="EMBL" id="ADI13505.1"/>
    </source>
</evidence>
<dbReference type="GO" id="GO:0030956">
    <property type="term" value="C:glutamyl-tRNA(Gln) amidotransferase complex"/>
    <property type="evidence" value="ECO:0007669"/>
    <property type="project" value="InterPro"/>
</dbReference>
<name>D7CRL5_TRURR</name>
<gene>
    <name evidence="7" type="primary">gatA</name>
    <name evidence="9" type="ordered locus">Trad_0366</name>
</gene>
<evidence type="ECO:0000256" key="5">
    <source>
        <dbReference type="ARBA" id="ARBA00022917"/>
    </source>
</evidence>
<dbReference type="KEGG" id="tra:Trad_0366"/>
<sequence length="490" mass="50752">MARYAARVTLACDIAEAVGSGRERAETVVRRALSRADRVQRETNAFITLCGEAALARARALDARLAAGEAPPPLAGVPVAVKDNLCTRGVRTTAGSRSLEHFVPPFDATVVARLEAAGAVVIGKTNLDEFGMGSTNEHSAFGPVRNPWDLERVPGGSSGGSAVAVAAGVVPLALGTDTGGSVRQPASFTGVLGFKPTYGVLSRSGVIAFASSLDQVGVFGRSARDLALALTAMAGPDPLDATSLEAPPLSADLGTGTELSGLRVGLIKELSGAGNSPEVREALGRTTAALRDLGAEVSEVSLPHAPYGTAAYYIVAPAEASSNLARFDGMVYSRRVGESRLGQGEVMRRSRGALFGPEVRRRILVGTYALSAGYYEAFYGKALKVRRLIADEVRRAFGRFDLLLTPTAPSPAYRLGEVADPLRMYLGDVDTVLANLVGCGAVSVPAPTPGLPCGVQFLAPPLEDARLLRVAGALEAAAAGAFAPLAPAYR</sequence>
<dbReference type="InterPro" id="IPR000120">
    <property type="entry name" value="Amidase"/>
</dbReference>
<dbReference type="NCBIfam" id="TIGR00132">
    <property type="entry name" value="gatA"/>
    <property type="match status" value="1"/>
</dbReference>
<dbReference type="eggNOG" id="COG0154">
    <property type="taxonomic scope" value="Bacteria"/>
</dbReference>
<comment type="catalytic activity">
    <reaction evidence="6 7">
        <text>L-glutamyl-tRNA(Gln) + L-glutamine + ATP + H2O = L-glutaminyl-tRNA(Gln) + L-glutamate + ADP + phosphate + H(+)</text>
        <dbReference type="Rhea" id="RHEA:17521"/>
        <dbReference type="Rhea" id="RHEA-COMP:9681"/>
        <dbReference type="Rhea" id="RHEA-COMP:9684"/>
        <dbReference type="ChEBI" id="CHEBI:15377"/>
        <dbReference type="ChEBI" id="CHEBI:15378"/>
        <dbReference type="ChEBI" id="CHEBI:29985"/>
        <dbReference type="ChEBI" id="CHEBI:30616"/>
        <dbReference type="ChEBI" id="CHEBI:43474"/>
        <dbReference type="ChEBI" id="CHEBI:58359"/>
        <dbReference type="ChEBI" id="CHEBI:78520"/>
        <dbReference type="ChEBI" id="CHEBI:78521"/>
        <dbReference type="ChEBI" id="CHEBI:456216"/>
        <dbReference type="EC" id="6.3.5.7"/>
    </reaction>
</comment>
<dbReference type="InterPro" id="IPR004412">
    <property type="entry name" value="GatA"/>
</dbReference>
<keyword evidence="2 7" id="KW-0436">Ligase</keyword>
<keyword evidence="4 7" id="KW-0067">ATP-binding</keyword>
<evidence type="ECO:0000259" key="8">
    <source>
        <dbReference type="Pfam" id="PF01425"/>
    </source>
</evidence>
<dbReference type="Pfam" id="PF01425">
    <property type="entry name" value="Amidase"/>
    <property type="match status" value="1"/>
</dbReference>
<feature type="active site" description="Acyl-ester intermediate" evidence="7">
    <location>
        <position position="181"/>
    </location>
</feature>